<dbReference type="Gene3D" id="3.40.140.10">
    <property type="entry name" value="Cytidine Deaminase, domain 2"/>
    <property type="match status" value="1"/>
</dbReference>
<reference evidence="2 3" key="1">
    <citation type="journal article" date="2013" name="Int. J. Syst. Evol. Microbiol.">
        <title>Aquimarina gracilis sp. nov., isolated from the gut microflora of a mussel, Mytilus coruscus, and emended description of Aquimarina spongiae.</title>
        <authorList>
            <person name="Park S.C."/>
            <person name="Choe H.N."/>
            <person name="Baik K.S."/>
            <person name="Seong C.N."/>
        </authorList>
    </citation>
    <scope>NUCLEOTIDE SEQUENCE [LARGE SCALE GENOMIC DNA]</scope>
    <source>
        <strain evidence="2 3">PSC32</strain>
    </source>
</reference>
<dbReference type="CDD" id="cd01285">
    <property type="entry name" value="nucleoside_deaminase"/>
    <property type="match status" value="1"/>
</dbReference>
<dbReference type="PANTHER" id="PTHR11079">
    <property type="entry name" value="CYTOSINE DEAMINASE FAMILY MEMBER"/>
    <property type="match status" value="1"/>
</dbReference>
<gene>
    <name evidence="2" type="ORF">U6A24_10885</name>
</gene>
<dbReference type="InterPro" id="IPR016193">
    <property type="entry name" value="Cytidine_deaminase-like"/>
</dbReference>
<keyword evidence="3" id="KW-1185">Reference proteome</keyword>
<evidence type="ECO:0000259" key="1">
    <source>
        <dbReference type="PROSITE" id="PS51747"/>
    </source>
</evidence>
<protein>
    <submittedName>
        <fullName evidence="2">Nucleoside deaminase</fullName>
        <ecNumber evidence="2">3.5.4.33</ecNumber>
    </submittedName>
</protein>
<accession>A0ABU5ZVR1</accession>
<comment type="caution">
    <text evidence="2">The sequence shown here is derived from an EMBL/GenBank/DDBJ whole genome shotgun (WGS) entry which is preliminary data.</text>
</comment>
<dbReference type="PANTHER" id="PTHR11079:SF161">
    <property type="entry name" value="CMP_DCMP-TYPE DEAMINASE DOMAIN-CONTAINING PROTEIN"/>
    <property type="match status" value="1"/>
</dbReference>
<dbReference type="SUPFAM" id="SSF53927">
    <property type="entry name" value="Cytidine deaminase-like"/>
    <property type="match status" value="1"/>
</dbReference>
<organism evidence="2 3">
    <name type="scientific">Aquimarina gracilis</name>
    <dbReference type="NCBI Taxonomy" id="874422"/>
    <lineage>
        <taxon>Bacteria</taxon>
        <taxon>Pseudomonadati</taxon>
        <taxon>Bacteroidota</taxon>
        <taxon>Flavobacteriia</taxon>
        <taxon>Flavobacteriales</taxon>
        <taxon>Flavobacteriaceae</taxon>
        <taxon>Aquimarina</taxon>
    </lineage>
</organism>
<feature type="domain" description="CMP/dCMP-type deaminase" evidence="1">
    <location>
        <begin position="3"/>
        <end position="117"/>
    </location>
</feature>
<dbReference type="EMBL" id="JAYKLX010000005">
    <property type="protein sequence ID" value="MEB3345969.1"/>
    <property type="molecule type" value="Genomic_DNA"/>
</dbReference>
<dbReference type="GO" id="GO:0052717">
    <property type="term" value="F:tRNA-specific adenosine-34 deaminase activity"/>
    <property type="evidence" value="ECO:0007669"/>
    <property type="project" value="UniProtKB-EC"/>
</dbReference>
<dbReference type="Proteomes" id="UP001327027">
    <property type="component" value="Unassembled WGS sequence"/>
</dbReference>
<dbReference type="PROSITE" id="PS51747">
    <property type="entry name" value="CYT_DCMP_DEAMINASES_2"/>
    <property type="match status" value="1"/>
</dbReference>
<dbReference type="Pfam" id="PF00383">
    <property type="entry name" value="dCMP_cyt_deam_1"/>
    <property type="match status" value="1"/>
</dbReference>
<dbReference type="RefSeq" id="WP_324179999.1">
    <property type="nucleotide sequence ID" value="NZ_BAABAW010000006.1"/>
</dbReference>
<dbReference type="EC" id="3.5.4.33" evidence="2"/>
<sequence>MEEKHKFFMQRAIALAQKGKNTQGGGSFGAVIVRNNQIIAEAHNTVSSQKDCTQHAELSAIQKACKVMECKDLNDSVLYTSCEPCMMCLGACYWAGFKAIYFGASANDAKEHGFIYTDMFYKSDDEKRYKEFNMKQLLRDQAIAVWD</sequence>
<proteinExistence type="predicted"/>
<keyword evidence="2" id="KW-0378">Hydrolase</keyword>
<evidence type="ECO:0000313" key="3">
    <source>
        <dbReference type="Proteomes" id="UP001327027"/>
    </source>
</evidence>
<name>A0ABU5ZVR1_9FLAO</name>
<dbReference type="InterPro" id="IPR002125">
    <property type="entry name" value="CMP_dCMP_dom"/>
</dbReference>
<evidence type="ECO:0000313" key="2">
    <source>
        <dbReference type="EMBL" id="MEB3345969.1"/>
    </source>
</evidence>